<dbReference type="Proteomes" id="UP001150925">
    <property type="component" value="Unassembled WGS sequence"/>
</dbReference>
<sequence length="324" mass="34408">MATTSGPLLQRLRRVTLARGALLGTTNMSTGVSTLGHPAGLVGILGPHTPRRLASVVASKNGKHRPGSNFSEGGHHPGAKRGRRLKVYYNQLSPELRYILFSGNPSVVKESKPTEPRSSGSSTSDTSASSRTAPKATGQASDKARVENYMKEIDGLVEQCQATVQMLQSTLKQRQQRQVALEHRLDQTKADNVRQATLVSQLTHKLQHQSLDKPPTSTLSAGSLLTGSKSSCDKKVVGCACVSDHHYNGGVPRQSNRPSAAVPLRTSSTVTSPTSGMSSVASHPLERPLTTPHALSAKWVWIITAATGTATLGLVFSDSIVALV</sequence>
<feature type="compositionally biased region" description="Polar residues" evidence="1">
    <location>
        <begin position="265"/>
        <end position="281"/>
    </location>
</feature>
<protein>
    <submittedName>
        <fullName evidence="2">Uncharacterized protein</fullName>
    </submittedName>
</protein>
<gene>
    <name evidence="2" type="ORF">IWQ62_006025</name>
</gene>
<proteinExistence type="predicted"/>
<evidence type="ECO:0000313" key="3">
    <source>
        <dbReference type="Proteomes" id="UP001150925"/>
    </source>
</evidence>
<name>A0A9W8APX3_9FUNG</name>
<evidence type="ECO:0000313" key="2">
    <source>
        <dbReference type="EMBL" id="KAJ1953298.1"/>
    </source>
</evidence>
<comment type="caution">
    <text evidence="2">The sequence shown here is derived from an EMBL/GenBank/DDBJ whole genome shotgun (WGS) entry which is preliminary data.</text>
</comment>
<evidence type="ECO:0000256" key="1">
    <source>
        <dbReference type="SAM" id="MobiDB-lite"/>
    </source>
</evidence>
<feature type="region of interest" description="Disordered" evidence="1">
    <location>
        <begin position="252"/>
        <end position="286"/>
    </location>
</feature>
<feature type="compositionally biased region" description="Low complexity" evidence="1">
    <location>
        <begin position="118"/>
        <end position="132"/>
    </location>
</feature>
<organism evidence="2 3">
    <name type="scientific">Dispira parvispora</name>
    <dbReference type="NCBI Taxonomy" id="1520584"/>
    <lineage>
        <taxon>Eukaryota</taxon>
        <taxon>Fungi</taxon>
        <taxon>Fungi incertae sedis</taxon>
        <taxon>Zoopagomycota</taxon>
        <taxon>Kickxellomycotina</taxon>
        <taxon>Dimargaritomycetes</taxon>
        <taxon>Dimargaritales</taxon>
        <taxon>Dimargaritaceae</taxon>
        <taxon>Dispira</taxon>
    </lineage>
</organism>
<dbReference type="EMBL" id="JANBPY010002915">
    <property type="protein sequence ID" value="KAJ1953298.1"/>
    <property type="molecule type" value="Genomic_DNA"/>
</dbReference>
<feature type="region of interest" description="Disordered" evidence="1">
    <location>
        <begin position="108"/>
        <end position="144"/>
    </location>
</feature>
<reference evidence="2" key="1">
    <citation type="submission" date="2022-07" db="EMBL/GenBank/DDBJ databases">
        <title>Phylogenomic reconstructions and comparative analyses of Kickxellomycotina fungi.</title>
        <authorList>
            <person name="Reynolds N.K."/>
            <person name="Stajich J.E."/>
            <person name="Barry K."/>
            <person name="Grigoriev I.V."/>
            <person name="Crous P."/>
            <person name="Smith M.E."/>
        </authorList>
    </citation>
    <scope>NUCLEOTIDE SEQUENCE</scope>
    <source>
        <strain evidence="2">RSA 1196</strain>
    </source>
</reference>
<keyword evidence="3" id="KW-1185">Reference proteome</keyword>
<feature type="region of interest" description="Disordered" evidence="1">
    <location>
        <begin position="56"/>
        <end position="82"/>
    </location>
</feature>
<dbReference type="AlphaFoldDB" id="A0A9W8APX3"/>
<dbReference type="OrthoDB" id="10418827at2759"/>
<accession>A0A9W8APX3</accession>